<dbReference type="InterPro" id="IPR035906">
    <property type="entry name" value="MetI-like_sf"/>
</dbReference>
<dbReference type="PANTHER" id="PTHR42744">
    <property type="entry name" value="BINDING-PROTEIN-DEPENDENT TRANSPORT SYSTEMS INNER MEMBRANE COMPONENT"/>
    <property type="match status" value="1"/>
</dbReference>
<dbReference type="RefSeq" id="WP_012259553.1">
    <property type="nucleotide sequence ID" value="NC_010175.1"/>
</dbReference>
<keyword evidence="4 5" id="KW-0472">Membrane</keyword>
<feature type="domain" description="ABC transmembrane type-1" evidence="6">
    <location>
        <begin position="365"/>
        <end position="555"/>
    </location>
</feature>
<feature type="transmembrane region" description="Helical" evidence="5">
    <location>
        <begin position="364"/>
        <end position="391"/>
    </location>
</feature>
<reference evidence="8" key="1">
    <citation type="journal article" date="2011" name="BMC Genomics">
        <title>Complete genome sequence of the filamentous anoxygenic phototrophic bacterium Chloroflexus aurantiacus.</title>
        <authorList>
            <person name="Tang K.H."/>
            <person name="Barry K."/>
            <person name="Chertkov O."/>
            <person name="Dalin E."/>
            <person name="Han C.S."/>
            <person name="Hauser L.J."/>
            <person name="Honchak B.M."/>
            <person name="Karbach L.E."/>
            <person name="Land M.L."/>
            <person name="Lapidus A."/>
            <person name="Larimer F.W."/>
            <person name="Mikhailova N."/>
            <person name="Pitluck S."/>
            <person name="Pierson B.K."/>
            <person name="Blankenship R.E."/>
        </authorList>
    </citation>
    <scope>NUCLEOTIDE SEQUENCE [LARGE SCALE GENOMIC DNA]</scope>
    <source>
        <strain evidence="8">ATCC 29366 / DSM 635 / J-10-fl</strain>
    </source>
</reference>
<keyword evidence="8" id="KW-1185">Reference proteome</keyword>
<evidence type="ECO:0000256" key="5">
    <source>
        <dbReference type="RuleBase" id="RU363032"/>
    </source>
</evidence>
<gene>
    <name evidence="7" type="ordered locus">Caur_3722</name>
</gene>
<feature type="transmembrane region" description="Helical" evidence="5">
    <location>
        <begin position="62"/>
        <end position="86"/>
    </location>
</feature>
<feature type="transmembrane region" description="Helical" evidence="5">
    <location>
        <begin position="107"/>
        <end position="128"/>
    </location>
</feature>
<feature type="transmembrane region" description="Helical" evidence="5">
    <location>
        <begin position="326"/>
        <end position="344"/>
    </location>
</feature>
<dbReference type="Pfam" id="PF00528">
    <property type="entry name" value="BPD_transp_1"/>
    <property type="match status" value="2"/>
</dbReference>
<dbReference type="GO" id="GO:0055085">
    <property type="term" value="P:transmembrane transport"/>
    <property type="evidence" value="ECO:0007669"/>
    <property type="project" value="InterPro"/>
</dbReference>
<name>A9WBU8_CHLAA</name>
<evidence type="ECO:0000313" key="7">
    <source>
        <dbReference type="EMBL" id="ABY36900.1"/>
    </source>
</evidence>
<keyword evidence="3 5" id="KW-1133">Transmembrane helix</keyword>
<dbReference type="SUPFAM" id="SSF161098">
    <property type="entry name" value="MetI-like"/>
    <property type="match status" value="2"/>
</dbReference>
<dbReference type="EnsemblBacteria" id="ABY36900">
    <property type="protein sequence ID" value="ABY36900"/>
    <property type="gene ID" value="Caur_3722"/>
</dbReference>
<feature type="transmembrane region" description="Helical" evidence="5">
    <location>
        <begin position="21"/>
        <end position="42"/>
    </location>
</feature>
<dbReference type="InterPro" id="IPR000515">
    <property type="entry name" value="MetI-like"/>
</dbReference>
<feature type="transmembrane region" description="Helical" evidence="5">
    <location>
        <begin position="537"/>
        <end position="556"/>
    </location>
</feature>
<dbReference type="eggNOG" id="COG4986">
    <property type="taxonomic scope" value="Bacteria"/>
</dbReference>
<dbReference type="AlphaFoldDB" id="A9WBU8"/>
<evidence type="ECO:0000256" key="3">
    <source>
        <dbReference type="ARBA" id="ARBA00022989"/>
    </source>
</evidence>
<sequence>MFKLRTFTPEPPTRAVFTQADLWLLLVLIGLIGLAGGVASSAPETIRGPEISLSLTALPFYALYSVGRMAMAYMLSFIFTLVYGYIAAYNPRAERILIPLLDVLQSVPILSFLPVVLLGLSAILPQAFAVELTAVVLIFTSQVWNMTFAWYQSLTTIPKELREASSIFRFSWWQRFITLEFPFGAPTLVWNSMMSWAGGWFFLMAAEIFTLGERDFRLPGLGAFLQTAADTGDLGAIGWGLFSLAVVIVVLDQLVWRPLLVWSRRFRLEFVEREEDSTSWFYDLWQRSMLVAWIGRRLRWLNDLLGRWLGQHPADDVPTGERRRSLFGWIALAVIIVLTGWGLLNGSRFLFSVSLTQWGEILLGVAATFGRVSVAMCIALLWTVPLGVLIGTRQKIAAVLQPVVQILASIPATALFPVLVLALLEFPGGLNLAAIALMMLGTQWYILFNVIAGVNAIPQDLRFTSDLLQLHGWRRWRTLILPGLFPYLITGLITASGGAWNASIVAEYVVFNQQTYQTIGIGSTIAAATDAGDFAKLFAATLTMIITVVTINRLVWRRLYRLAEDRYRLE</sequence>
<dbReference type="PANTHER" id="PTHR42744:SF1">
    <property type="entry name" value="BINDING-PROTEIN-DEPENDENT TRANSPORT SYSTEMS INNER MEMBRANE COMPONENT"/>
    <property type="match status" value="1"/>
</dbReference>
<dbReference type="CDD" id="cd06261">
    <property type="entry name" value="TM_PBP2"/>
    <property type="match status" value="2"/>
</dbReference>
<protein>
    <submittedName>
        <fullName evidence="7">Binding-protein-dependent transport systems inner membrane component</fullName>
    </submittedName>
</protein>
<dbReference type="HOGENOM" id="CLU_036171_2_0_0"/>
<feature type="domain" description="ABC transmembrane type-1" evidence="6">
    <location>
        <begin position="62"/>
        <end position="260"/>
    </location>
</feature>
<feature type="transmembrane region" description="Helical" evidence="5">
    <location>
        <begin position="478"/>
        <end position="500"/>
    </location>
</feature>
<dbReference type="EMBL" id="CP000909">
    <property type="protein sequence ID" value="ABY36900.1"/>
    <property type="molecule type" value="Genomic_DNA"/>
</dbReference>
<dbReference type="STRING" id="324602.Caur_3722"/>
<accession>A9WBU8</accession>
<dbReference type="GO" id="GO:0005886">
    <property type="term" value="C:plasma membrane"/>
    <property type="evidence" value="ECO:0007669"/>
    <property type="project" value="UniProtKB-SubCell"/>
</dbReference>
<dbReference type="InParanoid" id="A9WBU8"/>
<dbReference type="KEGG" id="cau:Caur_3722"/>
<evidence type="ECO:0000256" key="2">
    <source>
        <dbReference type="ARBA" id="ARBA00022692"/>
    </source>
</evidence>
<dbReference type="PROSITE" id="PS50928">
    <property type="entry name" value="ABC_TM1"/>
    <property type="match status" value="2"/>
</dbReference>
<dbReference type="Proteomes" id="UP000002008">
    <property type="component" value="Chromosome"/>
</dbReference>
<evidence type="ECO:0000256" key="4">
    <source>
        <dbReference type="ARBA" id="ARBA00023136"/>
    </source>
</evidence>
<comment type="similarity">
    <text evidence="5">Belongs to the binding-protein-dependent transport system permease family.</text>
</comment>
<feature type="transmembrane region" description="Helical" evidence="5">
    <location>
        <begin position="403"/>
        <end position="424"/>
    </location>
</feature>
<evidence type="ECO:0000259" key="6">
    <source>
        <dbReference type="PROSITE" id="PS50928"/>
    </source>
</evidence>
<evidence type="ECO:0000256" key="1">
    <source>
        <dbReference type="ARBA" id="ARBA00004141"/>
    </source>
</evidence>
<comment type="subcellular location">
    <subcellularLocation>
        <location evidence="5">Cell membrane</location>
        <topology evidence="5">Multi-pass membrane protein</topology>
    </subcellularLocation>
    <subcellularLocation>
        <location evidence="1">Membrane</location>
        <topology evidence="1">Multi-pass membrane protein</topology>
    </subcellularLocation>
</comment>
<organism evidence="7 8">
    <name type="scientific">Chloroflexus aurantiacus (strain ATCC 29366 / DSM 635 / J-10-fl)</name>
    <dbReference type="NCBI Taxonomy" id="324602"/>
    <lineage>
        <taxon>Bacteria</taxon>
        <taxon>Bacillati</taxon>
        <taxon>Chloroflexota</taxon>
        <taxon>Chloroflexia</taxon>
        <taxon>Chloroflexales</taxon>
        <taxon>Chloroflexineae</taxon>
        <taxon>Chloroflexaceae</taxon>
        <taxon>Chloroflexus</taxon>
    </lineage>
</organism>
<dbReference type="Gene3D" id="1.10.3720.10">
    <property type="entry name" value="MetI-like"/>
    <property type="match status" value="2"/>
</dbReference>
<proteinExistence type="inferred from homology"/>
<dbReference type="PATRIC" id="fig|324602.8.peg.4179"/>
<keyword evidence="5" id="KW-0813">Transport</keyword>
<keyword evidence="2 5" id="KW-0812">Transmembrane</keyword>
<feature type="transmembrane region" description="Helical" evidence="5">
    <location>
        <begin position="430"/>
        <end position="457"/>
    </location>
</feature>
<feature type="transmembrane region" description="Helical" evidence="5">
    <location>
        <begin position="236"/>
        <end position="256"/>
    </location>
</feature>
<evidence type="ECO:0000313" key="8">
    <source>
        <dbReference type="Proteomes" id="UP000002008"/>
    </source>
</evidence>